<protein>
    <submittedName>
        <fullName evidence="1">Uncharacterized protein</fullName>
    </submittedName>
</protein>
<accession>A0A6J4I5Q6</accession>
<sequence>MRGDWQPPQGCTHCGGCHLLYLIEIQHQANDGRNAPPVVASLLNQRSKIERPGEYVSRVRKNTILF</sequence>
<evidence type="ECO:0000313" key="1">
    <source>
        <dbReference type="EMBL" id="CAA9242300.1"/>
    </source>
</evidence>
<dbReference type="EMBL" id="CADCTQ010000139">
    <property type="protein sequence ID" value="CAA9242300.1"/>
    <property type="molecule type" value="Genomic_DNA"/>
</dbReference>
<proteinExistence type="predicted"/>
<gene>
    <name evidence="1" type="ORF">AVDCRST_MAG56-1496</name>
</gene>
<name>A0A6J4I5Q6_9SPHI</name>
<organism evidence="1">
    <name type="scientific">uncultured Cytophagales bacterium</name>
    <dbReference type="NCBI Taxonomy" id="158755"/>
    <lineage>
        <taxon>Bacteria</taxon>
        <taxon>Pseudomonadati</taxon>
        <taxon>Bacteroidota</taxon>
        <taxon>Sphingobacteriia</taxon>
        <taxon>Sphingobacteriales</taxon>
        <taxon>environmental samples</taxon>
    </lineage>
</organism>
<reference evidence="1" key="1">
    <citation type="submission" date="2020-02" db="EMBL/GenBank/DDBJ databases">
        <authorList>
            <person name="Meier V. D."/>
        </authorList>
    </citation>
    <scope>NUCLEOTIDE SEQUENCE</scope>
    <source>
        <strain evidence="1">AVDCRST_MAG56</strain>
    </source>
</reference>
<dbReference type="AlphaFoldDB" id="A0A6J4I5Q6"/>